<dbReference type="PANTHER" id="PTHR11226">
    <property type="entry name" value="UDP-GLUCOSE GLYCOPROTEIN:GLUCOSYLTRANSFERASE"/>
    <property type="match status" value="1"/>
</dbReference>
<organism evidence="3">
    <name type="scientific">Hordeum vulgare subsp. vulgare</name>
    <name type="common">Domesticated barley</name>
    <dbReference type="NCBI Taxonomy" id="112509"/>
    <lineage>
        <taxon>Eukaryota</taxon>
        <taxon>Viridiplantae</taxon>
        <taxon>Streptophyta</taxon>
        <taxon>Embryophyta</taxon>
        <taxon>Tracheophyta</taxon>
        <taxon>Spermatophyta</taxon>
        <taxon>Magnoliopsida</taxon>
        <taxon>Liliopsida</taxon>
        <taxon>Poales</taxon>
        <taxon>Poaceae</taxon>
        <taxon>BOP clade</taxon>
        <taxon>Pooideae</taxon>
        <taxon>Triticodae</taxon>
        <taxon>Triticeae</taxon>
        <taxon>Hordeinae</taxon>
        <taxon>Hordeum</taxon>
    </lineage>
</organism>
<dbReference type="InterPro" id="IPR029044">
    <property type="entry name" value="Nucleotide-diphossugar_trans"/>
</dbReference>
<dbReference type="AlphaFoldDB" id="F2DY34"/>
<dbReference type="InterPro" id="IPR040497">
    <property type="entry name" value="Glyco_transf_24"/>
</dbReference>
<dbReference type="EMBL" id="AK368802">
    <property type="protein sequence ID" value="BAK00006.1"/>
    <property type="molecule type" value="mRNA"/>
</dbReference>
<feature type="domain" description="Glucosyltransferase 24 catalytic" evidence="2">
    <location>
        <begin position="172"/>
        <end position="440"/>
    </location>
</feature>
<sequence length="447" mass="51866">MNLDSSDSLMIMAKTAKYDLDNIMLKNVAENNLYALYELRHVIVEGNCYEQASGAAPNGLQLVLKSTFDELEEKHDTVVMQNLGYFQLKSNPGIWNLDLAEGKSSEIYEFVDKSFHTVVIDSFNGKLVKLNVNKKEGKGGEKLYEDVKKSGGLWDSISHMWGNKKKSDNETIHIFSVASGHLYERFMSIMMMSVVKHTKSKVKFWIIENFVSPEFKLFVPQLAKSHNFEVQFVAYNWPRWLNAQKEKQRKIWAYKILFLDVLFPLDINRIIFVDADQTVRGDIKELWDLDIGGAPYAYVPFCPADSRPETKGFRFWDSGFWHDHLGGKPYHISALYRVDLDTFRRSRSGDILRSTYNNLSRDKNSLANLDQDLPNYLQHMVPIFSLPQEWLWCETWCSDELKKTAKTIDLCNNPLTKAPKLDNALRIVSEWKDYDQYVADFREKSKI</sequence>
<dbReference type="Pfam" id="PF18404">
    <property type="entry name" value="Glyco_transf_24"/>
    <property type="match status" value="1"/>
</dbReference>
<dbReference type="InterPro" id="IPR009448">
    <property type="entry name" value="UDP-g_GGtrans"/>
</dbReference>
<dbReference type="Gene3D" id="3.90.550.10">
    <property type="entry name" value="Spore Coat Polysaccharide Biosynthesis Protein SpsA, Chain A"/>
    <property type="match status" value="1"/>
</dbReference>
<proteinExistence type="evidence at transcript level"/>
<dbReference type="GO" id="GO:0003980">
    <property type="term" value="F:UDP-glucose:glycoprotein glucosyltransferase activity"/>
    <property type="evidence" value="ECO:0007669"/>
    <property type="project" value="InterPro"/>
</dbReference>
<name>F2DY34_HORVV</name>
<dbReference type="PANTHER" id="PTHR11226:SF0">
    <property type="entry name" value="UDP-GLUCOSE:GLYCOPROTEIN GLUCOSYLTRANSFERASE"/>
    <property type="match status" value="1"/>
</dbReference>
<evidence type="ECO:0000313" key="3">
    <source>
        <dbReference type="EMBL" id="BAK00006.1"/>
    </source>
</evidence>
<comment type="cofactor">
    <cofactor evidence="1">
        <name>Ca(2+)</name>
        <dbReference type="ChEBI" id="CHEBI:29108"/>
    </cofactor>
</comment>
<evidence type="ECO:0000256" key="1">
    <source>
        <dbReference type="ARBA" id="ARBA00001913"/>
    </source>
</evidence>
<protein>
    <submittedName>
        <fullName evidence="3">Predicted protein</fullName>
    </submittedName>
</protein>
<accession>F2DY34</accession>
<dbReference type="CDD" id="cd06432">
    <property type="entry name" value="GT8_HUGT1_C_like"/>
    <property type="match status" value="1"/>
</dbReference>
<reference evidence="3" key="1">
    <citation type="journal article" date="2011" name="Plant Physiol.">
        <title>Comprehensive sequence analysis of 24,783 barley full-length cDNAs derived from 12 clone libraries.</title>
        <authorList>
            <person name="Matsumoto T."/>
            <person name="Tanaka T."/>
            <person name="Sakai H."/>
            <person name="Amano N."/>
            <person name="Kanamori H."/>
            <person name="Kurita K."/>
            <person name="Kikuta A."/>
            <person name="Kamiya K."/>
            <person name="Yamamoto M."/>
            <person name="Ikawa H."/>
            <person name="Fujii N."/>
            <person name="Hori K."/>
            <person name="Itoh T."/>
            <person name="Sato K."/>
        </authorList>
    </citation>
    <scope>NUCLEOTIDE SEQUENCE</scope>
    <source>
        <tissue evidence="3">Shoot and root</tissue>
    </source>
</reference>
<evidence type="ECO:0000259" key="2">
    <source>
        <dbReference type="Pfam" id="PF18404"/>
    </source>
</evidence>
<dbReference type="SUPFAM" id="SSF53448">
    <property type="entry name" value="Nucleotide-diphospho-sugar transferases"/>
    <property type="match status" value="1"/>
</dbReference>
<dbReference type="Pfam" id="PF06427">
    <property type="entry name" value="UDP-g_GGTase"/>
    <property type="match status" value="1"/>
</dbReference>